<evidence type="ECO:0000313" key="11">
    <source>
        <dbReference type="EMBL" id="EGS22369.1"/>
    </source>
</evidence>
<gene>
    <name evidence="11" type="ORF">CTHT_0018950</name>
</gene>
<dbReference type="Pfam" id="PF12597">
    <property type="entry name" value="Cox20"/>
    <property type="match status" value="1"/>
</dbReference>
<feature type="region of interest" description="Disordered" evidence="10">
    <location>
        <begin position="145"/>
        <end position="178"/>
    </location>
</feature>
<evidence type="ECO:0000256" key="6">
    <source>
        <dbReference type="ARBA" id="ARBA00022989"/>
    </source>
</evidence>
<dbReference type="RefSeq" id="XP_006692388.1">
    <property type="nucleotide sequence ID" value="XM_006692325.1"/>
</dbReference>
<dbReference type="InterPro" id="IPR022533">
    <property type="entry name" value="Cox20"/>
</dbReference>
<protein>
    <recommendedName>
        <fullName evidence="3 9">Cytochrome c oxidase assembly protein COX20, mitochondrial</fullName>
    </recommendedName>
</protein>
<dbReference type="GeneID" id="18255933"/>
<evidence type="ECO:0000256" key="4">
    <source>
        <dbReference type="ARBA" id="ARBA00022692"/>
    </source>
</evidence>
<evidence type="ECO:0000256" key="9">
    <source>
        <dbReference type="PIRNR" id="PIRNR007871"/>
    </source>
</evidence>
<keyword evidence="4" id="KW-0812">Transmembrane</keyword>
<comment type="function">
    <text evidence="9">Involved in the assembly of the cytochrome c oxidase complex.</text>
</comment>
<feature type="compositionally biased region" description="Low complexity" evidence="10">
    <location>
        <begin position="36"/>
        <end position="50"/>
    </location>
</feature>
<feature type="region of interest" description="Disordered" evidence="10">
    <location>
        <begin position="1"/>
        <end position="55"/>
    </location>
</feature>
<dbReference type="eggNOG" id="ENOG502S3BD">
    <property type="taxonomic scope" value="Eukaryota"/>
</dbReference>
<dbReference type="PANTHER" id="PTHR31586:SF1">
    <property type="entry name" value="CYTOCHROME C OXIDASE ASSEMBLY PROTEIN COX20, MITOCHONDRIAL"/>
    <property type="match status" value="1"/>
</dbReference>
<dbReference type="GO" id="GO:0005743">
    <property type="term" value="C:mitochondrial inner membrane"/>
    <property type="evidence" value="ECO:0007669"/>
    <property type="project" value="UniProtKB-SubCell"/>
</dbReference>
<dbReference type="AlphaFoldDB" id="G0S2Y6"/>
<organism evidence="12">
    <name type="scientific">Chaetomium thermophilum (strain DSM 1495 / CBS 144.50 / IMI 039719)</name>
    <name type="common">Thermochaetoides thermophila</name>
    <dbReference type="NCBI Taxonomy" id="759272"/>
    <lineage>
        <taxon>Eukaryota</taxon>
        <taxon>Fungi</taxon>
        <taxon>Dikarya</taxon>
        <taxon>Ascomycota</taxon>
        <taxon>Pezizomycotina</taxon>
        <taxon>Sordariomycetes</taxon>
        <taxon>Sordariomycetidae</taxon>
        <taxon>Sordariales</taxon>
        <taxon>Chaetomiaceae</taxon>
        <taxon>Thermochaetoides</taxon>
    </lineage>
</organism>
<proteinExistence type="inferred from homology"/>
<evidence type="ECO:0000313" key="12">
    <source>
        <dbReference type="Proteomes" id="UP000008066"/>
    </source>
</evidence>
<feature type="compositionally biased region" description="Basic and acidic residues" evidence="10">
    <location>
        <begin position="145"/>
        <end position="172"/>
    </location>
</feature>
<comment type="similarity">
    <text evidence="2 9">Belongs to the COX20 family.</text>
</comment>
<feature type="compositionally biased region" description="Polar residues" evidence="10">
    <location>
        <begin position="1"/>
        <end position="13"/>
    </location>
</feature>
<evidence type="ECO:0000256" key="10">
    <source>
        <dbReference type="SAM" id="MobiDB-lite"/>
    </source>
</evidence>
<dbReference type="OMA" id="NWAVGMF"/>
<keyword evidence="6" id="KW-1133">Transmembrane helix</keyword>
<keyword evidence="5 9" id="KW-0999">Mitochondrion inner membrane</keyword>
<dbReference type="PANTHER" id="PTHR31586">
    <property type="entry name" value="CYTOCHROME C OXIDASE PROTEIN 20"/>
    <property type="match status" value="1"/>
</dbReference>
<dbReference type="KEGG" id="cthr:CTHT_0018950"/>
<dbReference type="EMBL" id="GL988040">
    <property type="protein sequence ID" value="EGS22369.1"/>
    <property type="molecule type" value="Genomic_DNA"/>
</dbReference>
<evidence type="ECO:0000256" key="3">
    <source>
        <dbReference type="ARBA" id="ARBA00017689"/>
    </source>
</evidence>
<accession>G0S2Y6</accession>
<evidence type="ECO:0000256" key="1">
    <source>
        <dbReference type="ARBA" id="ARBA00004273"/>
    </source>
</evidence>
<name>G0S2Y6_CHATD</name>
<sequence>MSSTEQPRSQTAADPSRPWLQSSTGSVPSSQPPSSDPSQPQQPTQISSNSKPPTVTEALASIKPSDFLTIHQKPCARPGLLTGIGAGAVVGILRFIIGAPVPKAANWAVGTAVVGAIGQYEYCQYQRRQEKEKVKRVVQVYAEKARKEKEERERKEREERERREREERERAKRWWKFW</sequence>
<evidence type="ECO:0000256" key="7">
    <source>
        <dbReference type="ARBA" id="ARBA00023128"/>
    </source>
</evidence>
<keyword evidence="12" id="KW-1185">Reference proteome</keyword>
<dbReference type="Proteomes" id="UP000008066">
    <property type="component" value="Unassembled WGS sequence"/>
</dbReference>
<reference evidence="11 12" key="1">
    <citation type="journal article" date="2011" name="Cell">
        <title>Insight into structure and assembly of the nuclear pore complex by utilizing the genome of a eukaryotic thermophile.</title>
        <authorList>
            <person name="Amlacher S."/>
            <person name="Sarges P."/>
            <person name="Flemming D."/>
            <person name="van Noort V."/>
            <person name="Kunze R."/>
            <person name="Devos D.P."/>
            <person name="Arumugam M."/>
            <person name="Bork P."/>
            <person name="Hurt E."/>
        </authorList>
    </citation>
    <scope>NUCLEOTIDE SEQUENCE [LARGE SCALE GENOMIC DNA]</scope>
    <source>
        <strain evidence="12">DSM 1495 / CBS 144.50 / IMI 039719</strain>
    </source>
</reference>
<evidence type="ECO:0000256" key="5">
    <source>
        <dbReference type="ARBA" id="ARBA00022792"/>
    </source>
</evidence>
<dbReference type="HOGENOM" id="CLU_101495_0_1_1"/>
<dbReference type="OrthoDB" id="14603at2759"/>
<keyword evidence="8 9" id="KW-0472">Membrane</keyword>
<evidence type="ECO:0000256" key="8">
    <source>
        <dbReference type="ARBA" id="ARBA00023136"/>
    </source>
</evidence>
<dbReference type="GO" id="GO:0033617">
    <property type="term" value="P:mitochondrial respiratory chain complex IV assembly"/>
    <property type="evidence" value="ECO:0007669"/>
    <property type="project" value="InterPro"/>
</dbReference>
<keyword evidence="7 9" id="KW-0496">Mitochondrion</keyword>
<comment type="subcellular location">
    <subcellularLocation>
        <location evidence="1 9">Mitochondrion inner membrane</location>
    </subcellularLocation>
</comment>
<dbReference type="PIRSF" id="PIRSF007871">
    <property type="entry name" value="Cox20"/>
    <property type="match status" value="1"/>
</dbReference>
<evidence type="ECO:0000256" key="2">
    <source>
        <dbReference type="ARBA" id="ARBA00009575"/>
    </source>
</evidence>